<dbReference type="Proteomes" id="UP000464787">
    <property type="component" value="Chromosome"/>
</dbReference>
<evidence type="ECO:0000313" key="2">
    <source>
        <dbReference type="EMBL" id="QHI96825.1"/>
    </source>
</evidence>
<organism evidence="2 3">
    <name type="scientific">Xylophilus rhododendri</name>
    <dbReference type="NCBI Taxonomy" id="2697032"/>
    <lineage>
        <taxon>Bacteria</taxon>
        <taxon>Pseudomonadati</taxon>
        <taxon>Pseudomonadota</taxon>
        <taxon>Betaproteobacteria</taxon>
        <taxon>Burkholderiales</taxon>
        <taxon>Xylophilus</taxon>
    </lineage>
</organism>
<keyword evidence="3" id="KW-1185">Reference proteome</keyword>
<dbReference type="EMBL" id="CP047650">
    <property type="protein sequence ID" value="QHI96825.1"/>
    <property type="molecule type" value="Genomic_DNA"/>
</dbReference>
<evidence type="ECO:0000256" key="1">
    <source>
        <dbReference type="ARBA" id="ARBA00023026"/>
    </source>
</evidence>
<sequence length="1239" mass="137555">MLPSTHDAQPASLVKIRLIPSGLEIQAGFFPVPRPNQEIVMPTAALTEILVGVNDAERVKEILSAGGIGGVMDIVKMGRGGLIQLLGLDLMFQAEEIYGRAESVANQIVHLYRAEQPATLVTSRALIPKDQSPNWENQFRENWAQYCKPGSLEDKRGPVAYLVALHDEVLMLEKTKGAAAIPLATRRPDISKLILNEANAYQEISTLDLVNEVLEASIAGTTGDQNVDDVLATTRFPMNLPYDRWMAQVDRILSFYKTDLGRLIQQSDLQYPYFLSLNSGSTAEQARLAAAHLGGVLQEIVQEAVPKEGPEQVEYLVSGLGFDPDQEFVDAWQLKSTGKTLFLEKTGVSGDDWAFLRMWKINHKIFKTRVQDIPCRFELFPGDDGALRSGITQDAVFEHSVLDMEMSADFGNSDTPYKLHMSVKLSRAPFSSNEDYNLASFRVFDSKDIRFNSGLWSQNFDTLYDFTILLTPEQAQKITLKIAYGKRGISWWGKVDISFSLLAILENDHEEFADVVALNKIMRLRRAVDSSYWEIDWFVQCAEGHYTYLSQGKKPAPTKATVRALGLYKQWSRDYGVSIELCSALIGCICPFSYDKRGSALGRILDLNLGQKRDFVLDDSIFDCSKPEDPAVQKLCLALKIHSGELAAINIFLSEYIEPEQFKLNLAVASALYRMVSLPRIFGFSLPEGVAILRLLLSVADSEPSRRLGIDCLWNAVAYRPDGPIDTVAFLQAYEHLALWLKAQNIDPIELAGALDLLETGENPPANAEIEVLRKDLDEVLANILGNRGSRLDPISAKLKDIDAHWTYISGPALSAAGSENYVLDIASFDVQLITDHAAEKPYKLFINCNSPKPKIGGFPACDSICIRIVDLAASSLENGEFTYLALSDGGNFGQDLGIKVDLTDQQARNVAVFFSYSVKSLRHVARYIVEFSLKEMEKKAFEQCIAAQAELLVLAPLNRFLGVEEANVVPSLLRWTSIAAKSILLHATGAEFQEQVERLRRAARITKLLQIDEINLAISVEHPEYLSADISTSPGLSLASFYHMHTFMLLQRMYSKTGREALATYLAQASASESSSDVCLQSLAQLVNWDVESVRHATAHLERACLGTVQELAWLHRVRTICTRYRVSILDLLRLVKSGANEQNGRKYRTIVDILPPGRFEGPATPFIKLSATYAPGKLLLHATANYKKADGQESTVYGIWAAGRPVAKKTEPMDGSVDLRGEFEVAVPPAQVYEFLI</sequence>
<name>A0A857J1S9_9BURK</name>
<dbReference type="InterPro" id="IPR018003">
    <property type="entry name" value="Insecticidal_toxin/plasmid_vir"/>
</dbReference>
<dbReference type="RefSeq" id="WP_160550343.1">
    <property type="nucleotide sequence ID" value="NZ_CP047650.1"/>
</dbReference>
<proteinExistence type="predicted"/>
<keyword evidence="1" id="KW-0843">Virulence</keyword>
<dbReference type="KEGG" id="xyk:GT347_01745"/>
<evidence type="ECO:0000313" key="3">
    <source>
        <dbReference type="Proteomes" id="UP000464787"/>
    </source>
</evidence>
<dbReference type="Pfam" id="PF03538">
    <property type="entry name" value="VRP1"/>
    <property type="match status" value="1"/>
</dbReference>
<dbReference type="AlphaFoldDB" id="A0A857J1S9"/>
<reference evidence="2 3" key="1">
    <citation type="submission" date="2020-01" db="EMBL/GenBank/DDBJ databases">
        <title>Genome sequencing of strain KACC 21265.</title>
        <authorList>
            <person name="Heo J."/>
            <person name="Kim S.-J."/>
            <person name="Kim J.-S."/>
            <person name="Hong S.-B."/>
            <person name="Kwon S.-W."/>
        </authorList>
    </citation>
    <scope>NUCLEOTIDE SEQUENCE [LARGE SCALE GENOMIC DNA]</scope>
    <source>
        <strain evidence="2 3">KACC 21265</strain>
    </source>
</reference>
<accession>A0A857J1S9</accession>
<protein>
    <submittedName>
        <fullName evidence="2">Uncharacterized protein</fullName>
    </submittedName>
</protein>
<gene>
    <name evidence="2" type="ORF">GT347_01745</name>
</gene>